<gene>
    <name evidence="2" type="ORF">OFAG_02171</name>
</gene>
<name>T5LPY2_9BURK</name>
<organism evidence="2 3">
    <name type="scientific">Oxalobacter paraformigenes</name>
    <dbReference type="NCBI Taxonomy" id="556268"/>
    <lineage>
        <taxon>Bacteria</taxon>
        <taxon>Pseudomonadati</taxon>
        <taxon>Pseudomonadota</taxon>
        <taxon>Betaproteobacteria</taxon>
        <taxon>Burkholderiales</taxon>
        <taxon>Oxalobacteraceae</taxon>
        <taxon>Oxalobacter</taxon>
    </lineage>
</organism>
<dbReference type="HOGENOM" id="CLU_2438003_0_0_4"/>
<proteinExistence type="predicted"/>
<evidence type="ECO:0000256" key="1">
    <source>
        <dbReference type="SAM" id="MobiDB-lite"/>
    </source>
</evidence>
<reference evidence="2" key="1">
    <citation type="submission" date="2011-10" db="EMBL/GenBank/DDBJ databases">
        <title>The Genome Sequence of Oxalobacter formigenes HOxBLS.</title>
        <authorList>
            <consortium name="The Broad Institute Genome Sequencing Platform"/>
            <person name="Earl A."/>
            <person name="Ward D."/>
            <person name="Feldgarden M."/>
            <person name="Gevers D."/>
            <person name="Allison M.J."/>
            <person name="Humphrey S."/>
            <person name="Young S.K."/>
            <person name="Zeng Q."/>
            <person name="Gargeya S."/>
            <person name="Fitzgerald M."/>
            <person name="Haas B."/>
            <person name="Abouelleil A."/>
            <person name="Alvarado L."/>
            <person name="Arachchi H.M."/>
            <person name="Berlin A."/>
            <person name="Brown A."/>
            <person name="Chapman S.B."/>
            <person name="Chen Z."/>
            <person name="Dunbar C."/>
            <person name="Freedman E."/>
            <person name="Gearin G."/>
            <person name="Goldberg J."/>
            <person name="Griggs A."/>
            <person name="Gujja S."/>
            <person name="Heiman D."/>
            <person name="Howarth C."/>
            <person name="Larson L."/>
            <person name="Lui A."/>
            <person name="MacDonald P.J.P."/>
            <person name="Montmayeur A."/>
            <person name="Murphy C."/>
            <person name="Neiman D."/>
            <person name="Pearson M."/>
            <person name="Priest M."/>
            <person name="Roberts A."/>
            <person name="Saif S."/>
            <person name="Shea T."/>
            <person name="Shenoy N."/>
            <person name="Sisk P."/>
            <person name="Stolte C."/>
            <person name="Sykes S."/>
            <person name="Wortman J."/>
            <person name="Nusbaum C."/>
            <person name="Birren B."/>
        </authorList>
    </citation>
    <scope>NUCLEOTIDE SEQUENCE [LARGE SCALE GENOMIC DNA]</scope>
    <source>
        <strain evidence="2">HOxBLS</strain>
    </source>
</reference>
<evidence type="ECO:0000313" key="3">
    <source>
        <dbReference type="Proteomes" id="UP000003973"/>
    </source>
</evidence>
<evidence type="ECO:0000313" key="2">
    <source>
        <dbReference type="EMBL" id="EQM95277.1"/>
    </source>
</evidence>
<feature type="region of interest" description="Disordered" evidence="1">
    <location>
        <begin position="1"/>
        <end position="21"/>
    </location>
</feature>
<protein>
    <submittedName>
        <fullName evidence="2">Uncharacterized protein</fullName>
    </submittedName>
</protein>
<dbReference type="EMBL" id="ACDP02000010">
    <property type="protein sequence ID" value="EQM95277.1"/>
    <property type="molecule type" value="Genomic_DNA"/>
</dbReference>
<dbReference type="AlphaFoldDB" id="T5LPY2"/>
<dbReference type="Proteomes" id="UP000003973">
    <property type="component" value="Unassembled WGS sequence"/>
</dbReference>
<keyword evidence="3" id="KW-1185">Reference proteome</keyword>
<comment type="caution">
    <text evidence="2">The sequence shown here is derived from an EMBL/GenBank/DDBJ whole genome shotgun (WGS) entry which is preliminary data.</text>
</comment>
<accession>T5LPY2</accession>
<sequence>MRSGKNGGEVSRNCHTSYPEKTVDKSVNNRFGRLSRLLSPGDACFLRVFRKERFFCFSGLRDLPGRASGGGCRRTRFFNKRDIDHAENHQ</sequence>